<dbReference type="OrthoDB" id="67540at2759"/>
<dbReference type="EMBL" id="GL883113">
    <property type="protein sequence ID" value="EGG05324.1"/>
    <property type="molecule type" value="Genomic_DNA"/>
</dbReference>
<dbReference type="SUPFAM" id="SSF82171">
    <property type="entry name" value="DPP6 N-terminal domain-like"/>
    <property type="match status" value="1"/>
</dbReference>
<name>F4RQM5_MELLP</name>
<dbReference type="Proteomes" id="UP000001072">
    <property type="component" value="Unassembled WGS sequence"/>
</dbReference>
<dbReference type="InParanoid" id="F4RQM5"/>
<dbReference type="GO" id="GO:0000139">
    <property type="term" value="C:Golgi membrane"/>
    <property type="evidence" value="ECO:0007669"/>
    <property type="project" value="TreeGrafter"/>
</dbReference>
<evidence type="ECO:0000313" key="2">
    <source>
        <dbReference type="Proteomes" id="UP000001072"/>
    </source>
</evidence>
<dbReference type="PANTHER" id="PTHR22746:SF10">
    <property type="entry name" value="GUANINE NUCLEOTIDE EXCHANGE FACTOR SUBUNIT RIC1"/>
    <property type="match status" value="1"/>
</dbReference>
<proteinExistence type="predicted"/>
<dbReference type="PANTHER" id="PTHR22746">
    <property type="entry name" value="RAB6A-GEF COMPLEX PARTNER PROTEIN 1"/>
    <property type="match status" value="1"/>
</dbReference>
<dbReference type="STRING" id="747676.F4RQM5"/>
<evidence type="ECO:0000313" key="1">
    <source>
        <dbReference type="EMBL" id="EGG05324.1"/>
    </source>
</evidence>
<keyword evidence="2" id="KW-1185">Reference proteome</keyword>
<dbReference type="VEuPathDB" id="FungiDB:MELLADRAFT_107549"/>
<dbReference type="KEGG" id="mlr:MELLADRAFT_107549"/>
<organism evidence="2">
    <name type="scientific">Melampsora larici-populina (strain 98AG31 / pathotype 3-4-7)</name>
    <name type="common">Poplar leaf rust fungus</name>
    <dbReference type="NCBI Taxonomy" id="747676"/>
    <lineage>
        <taxon>Eukaryota</taxon>
        <taxon>Fungi</taxon>
        <taxon>Dikarya</taxon>
        <taxon>Basidiomycota</taxon>
        <taxon>Pucciniomycotina</taxon>
        <taxon>Pucciniomycetes</taxon>
        <taxon>Pucciniales</taxon>
        <taxon>Melampsoraceae</taxon>
        <taxon>Melampsora</taxon>
    </lineage>
</organism>
<sequence>MDDPVHITSLREHPRRAVIRRGWTVTKLRRSKQNVEDLGKTCEVKWKTGETPMLIILTTKSNLLIYDLTPLTPSSSTVYSLPPNLSNSFLLTGPAERVPFPKLVLRYLGEFLRRTEDEHISCVDSPKSPFRHATDQQSYQSQPSSTSYLGNLDWLVNRSVTVVSITYSGPLSLYIFVTSDGRAYLVHRVHSPPTPGCIAVEPIHWVGRCFHSLNKDHSQFDSSLHSTPPNLDDTHTLNLPKQATDNKGIDSPATGACAINVRFSLVALALDRGVVAVYALGYFTSSTTYSHTLNLATSLNNLCRSDTGPVNMCSWTSDGHALAVSWSNGFSVWSVFGRLQAWGNGLPTDEEGDTVRDNKWQDVFMGSGTSLFWGPGNFELFLLTKPHSGTTKWTCDEQLFVLPFAKSAVTTLHSPDNTKHAFLQLDDRVLAYRGADSPDMSVINPESDVWQHIKIPSDYISTNWPIEMSCISDDGKLVAVAGRKGLTHFNSVSGRWKLFEREEEEQAFCVSGGMQWIGNVLVFGCNEGGLYSIRLFSRDNPLSMSYCLCDHALPAPIVLLSIYDTSLLVYTGDNTLHHFLIAGGSLTPCGSIGFEGVVGTPSRSIHLVETSEQKGSERVLPLVVEFLDHFQEALQVVVGCARKTDVKQWGYLFSVVGKPRNLFEKSLEQGLLKIAASYLLVLHNLDPLEQSSRDTIRLYKAAMAAKDWALCKELLRFLFSLDRTGLIMKTALDESKSGKEDLLMKTPPSLIDGSSKLVNAIDGIDLEDNGMGFASPPRPTHLHGYYPSVDQKKV</sequence>
<protein>
    <submittedName>
        <fullName evidence="1">Uncharacterized protein</fullName>
    </submittedName>
</protein>
<dbReference type="AlphaFoldDB" id="F4RQM5"/>
<dbReference type="GeneID" id="18923203"/>
<dbReference type="GO" id="GO:0006886">
    <property type="term" value="P:intracellular protein transport"/>
    <property type="evidence" value="ECO:0007669"/>
    <property type="project" value="InterPro"/>
</dbReference>
<dbReference type="GO" id="GO:0005829">
    <property type="term" value="C:cytosol"/>
    <property type="evidence" value="ECO:0007669"/>
    <property type="project" value="TreeGrafter"/>
</dbReference>
<gene>
    <name evidence="1" type="ORF">MELLADRAFT_107549</name>
</gene>
<accession>F4RQM5</accession>
<dbReference type="Pfam" id="PF25440">
    <property type="entry name" value="Beta-prop_RIC1_2nd"/>
    <property type="match status" value="1"/>
</dbReference>
<reference evidence="2" key="1">
    <citation type="journal article" date="2011" name="Proc. Natl. Acad. Sci. U.S.A.">
        <title>Obligate biotrophy features unraveled by the genomic analysis of rust fungi.</title>
        <authorList>
            <person name="Duplessis S."/>
            <person name="Cuomo C.A."/>
            <person name="Lin Y.-C."/>
            <person name="Aerts A."/>
            <person name="Tisserant E."/>
            <person name="Veneault-Fourrey C."/>
            <person name="Joly D.L."/>
            <person name="Hacquard S."/>
            <person name="Amselem J."/>
            <person name="Cantarel B.L."/>
            <person name="Chiu R."/>
            <person name="Coutinho P.M."/>
            <person name="Feau N."/>
            <person name="Field M."/>
            <person name="Frey P."/>
            <person name="Gelhaye E."/>
            <person name="Goldberg J."/>
            <person name="Grabherr M.G."/>
            <person name="Kodira C.D."/>
            <person name="Kohler A."/>
            <person name="Kuees U."/>
            <person name="Lindquist E.A."/>
            <person name="Lucas S.M."/>
            <person name="Mago R."/>
            <person name="Mauceli E."/>
            <person name="Morin E."/>
            <person name="Murat C."/>
            <person name="Pangilinan J.L."/>
            <person name="Park R."/>
            <person name="Pearson M."/>
            <person name="Quesneville H."/>
            <person name="Rouhier N."/>
            <person name="Sakthikumar S."/>
            <person name="Salamov A.A."/>
            <person name="Schmutz J."/>
            <person name="Selles B."/>
            <person name="Shapiro H."/>
            <person name="Tanguay P."/>
            <person name="Tuskan G.A."/>
            <person name="Henrissat B."/>
            <person name="Van de Peer Y."/>
            <person name="Rouze P."/>
            <person name="Ellis J.G."/>
            <person name="Dodds P.N."/>
            <person name="Schein J.E."/>
            <person name="Zhong S."/>
            <person name="Hamelin R.C."/>
            <person name="Grigoriev I.V."/>
            <person name="Szabo L.J."/>
            <person name="Martin F."/>
        </authorList>
    </citation>
    <scope>NUCLEOTIDE SEQUENCE [LARGE SCALE GENOMIC DNA]</scope>
    <source>
        <strain evidence="2">98AG31 / pathotype 3-4-7</strain>
    </source>
</reference>
<dbReference type="FunCoup" id="F4RQM5">
    <property type="interactions" value="115"/>
</dbReference>
<dbReference type="RefSeq" id="XP_007411246.1">
    <property type="nucleotide sequence ID" value="XM_007411184.1"/>
</dbReference>
<dbReference type="GO" id="GO:0042147">
    <property type="term" value="P:retrograde transport, endosome to Golgi"/>
    <property type="evidence" value="ECO:0007669"/>
    <property type="project" value="TreeGrafter"/>
</dbReference>
<dbReference type="InterPro" id="IPR040096">
    <property type="entry name" value="Ric1"/>
</dbReference>
<dbReference type="GO" id="GO:0034066">
    <property type="term" value="C:Ric1-Rgp1 guanyl-nucleotide exchange factor complex"/>
    <property type="evidence" value="ECO:0007669"/>
    <property type="project" value="InterPro"/>
</dbReference>
<dbReference type="eggNOG" id="KOG2006">
    <property type="taxonomic scope" value="Eukaryota"/>
</dbReference>
<dbReference type="HOGENOM" id="CLU_002060_1_0_1"/>